<organism evidence="8 9">
    <name type="scientific">Aquitalea aquatica</name>
    <dbReference type="NCBI Taxonomy" id="3044273"/>
    <lineage>
        <taxon>Bacteria</taxon>
        <taxon>Pseudomonadati</taxon>
        <taxon>Pseudomonadota</taxon>
        <taxon>Betaproteobacteria</taxon>
        <taxon>Neisseriales</taxon>
        <taxon>Chromobacteriaceae</taxon>
        <taxon>Aquitalea</taxon>
    </lineage>
</organism>
<evidence type="ECO:0000259" key="7">
    <source>
        <dbReference type="Pfam" id="PF22451"/>
    </source>
</evidence>
<evidence type="ECO:0000256" key="5">
    <source>
        <dbReference type="ARBA" id="ARBA00048470"/>
    </source>
</evidence>
<dbReference type="Gene3D" id="3.30.70.3460">
    <property type="match status" value="2"/>
</dbReference>
<dbReference type="RefSeq" id="WP_181834305.1">
    <property type="nucleotide sequence ID" value="NZ_JACERN010000003.1"/>
</dbReference>
<feature type="domain" description="Siroheme decarboxylase AsnC-like ligand binding" evidence="6">
    <location>
        <begin position="76"/>
        <end position="148"/>
    </location>
</feature>
<dbReference type="Pfam" id="PF17805">
    <property type="entry name" value="AsnC_trans_reg2"/>
    <property type="match status" value="2"/>
</dbReference>
<dbReference type="EC" id="4.1.1.111" evidence="4"/>
<feature type="domain" description="Siroheme decarboxylase NirL-like HTH" evidence="7">
    <location>
        <begin position="185"/>
        <end position="230"/>
    </location>
</feature>
<comment type="similarity">
    <text evidence="3">Belongs to the Ahb/Nir family.</text>
</comment>
<feature type="domain" description="Siroheme decarboxylase NirL-like HTH" evidence="7">
    <location>
        <begin position="16"/>
        <end position="58"/>
    </location>
</feature>
<evidence type="ECO:0000313" key="9">
    <source>
        <dbReference type="Proteomes" id="UP000545606"/>
    </source>
</evidence>
<gene>
    <name evidence="8" type="ORF">H2Z84_00975</name>
</gene>
<reference evidence="8 9" key="1">
    <citation type="submission" date="2020-07" db="EMBL/GenBank/DDBJ databases">
        <title>Draft genome sequence of violacein-producing bacteria and related species.</title>
        <authorList>
            <person name="Wilson H.S."/>
            <person name="De Leon M.E."/>
        </authorList>
    </citation>
    <scope>NUCLEOTIDE SEQUENCE [LARGE SCALE GENOMIC DNA]</scope>
    <source>
        <strain evidence="8 9">HSC-21Su07</strain>
    </source>
</reference>
<evidence type="ECO:0000313" key="8">
    <source>
        <dbReference type="EMBL" id="MBA4706956.1"/>
    </source>
</evidence>
<dbReference type="GO" id="GO:0016829">
    <property type="term" value="F:lyase activity"/>
    <property type="evidence" value="ECO:0007669"/>
    <property type="project" value="UniProtKB-KW"/>
</dbReference>
<name>A0A838XX28_9NEIS</name>
<evidence type="ECO:0000256" key="1">
    <source>
        <dbReference type="ARBA" id="ARBA00023239"/>
    </source>
</evidence>
<comment type="pathway">
    <text evidence="2">Porphyrin-containing compound metabolism.</text>
</comment>
<keyword evidence="1" id="KW-0456">Lyase</keyword>
<dbReference type="InterPro" id="IPR050684">
    <property type="entry name" value="HTH-Siroheme_Decarb"/>
</dbReference>
<protein>
    <recommendedName>
        <fullName evidence="4">siroheme decarboxylase</fullName>
        <ecNumber evidence="4">4.1.1.111</ecNumber>
    </recommendedName>
</protein>
<dbReference type="Pfam" id="PF22451">
    <property type="entry name" value="NirdL-like_HTH"/>
    <property type="match status" value="2"/>
</dbReference>
<dbReference type="Gene3D" id="1.10.10.2890">
    <property type="match status" value="1"/>
</dbReference>
<evidence type="ECO:0000259" key="6">
    <source>
        <dbReference type="Pfam" id="PF17805"/>
    </source>
</evidence>
<dbReference type="PANTHER" id="PTHR43413:SF1">
    <property type="entry name" value="SIROHEME DECARBOXYLASE NIRL SUBUNIT"/>
    <property type="match status" value="1"/>
</dbReference>
<proteinExistence type="inferred from homology"/>
<feature type="domain" description="Siroheme decarboxylase AsnC-like ligand binding" evidence="6">
    <location>
        <begin position="241"/>
        <end position="328"/>
    </location>
</feature>
<evidence type="ECO:0000256" key="3">
    <source>
        <dbReference type="ARBA" id="ARBA00023457"/>
    </source>
</evidence>
<dbReference type="InterPro" id="IPR053953">
    <property type="entry name" value="NirdL-like_HTH"/>
</dbReference>
<dbReference type="PANTHER" id="PTHR43413">
    <property type="entry name" value="TRANSCRIPTIONAL REGULATOR, ASNC FAMILY"/>
    <property type="match status" value="1"/>
</dbReference>
<evidence type="ECO:0000256" key="4">
    <source>
        <dbReference type="ARBA" id="ARBA00023471"/>
    </source>
</evidence>
<comment type="catalytic activity">
    <reaction evidence="5">
        <text>siroheme + 2 H(+) = 12,18-didecarboxysiroheme + 2 CO2</text>
        <dbReference type="Rhea" id="RHEA:19093"/>
        <dbReference type="ChEBI" id="CHEBI:15378"/>
        <dbReference type="ChEBI" id="CHEBI:16526"/>
        <dbReference type="ChEBI" id="CHEBI:60052"/>
        <dbReference type="ChEBI" id="CHEBI:140497"/>
        <dbReference type="EC" id="4.1.1.111"/>
    </reaction>
</comment>
<comment type="caution">
    <text evidence="8">The sequence shown here is derived from an EMBL/GenBank/DDBJ whole genome shotgun (WGS) entry which is preliminary data.</text>
</comment>
<dbReference type="InterPro" id="IPR040523">
    <property type="entry name" value="AsnC_trans_reg2"/>
</dbReference>
<sequence length="334" mass="36497">MAITHSQATLNPLETSIVNQLQGGFPLDSNPFASAAAVLGCSERALLQGLDGLLQRQVLTRFGPLYQIERMGGCFVLAALAVPPARFDEVAAAVNSLPAVAHNYQRSHKLNMWFVLAASSQAGISAACSAIELLTGLTVHAFPKQREYFVGMRFTVGGQAAVGQLSAGRTCKDDSHTPPLDEDDWRLIRATQAGLPLVAQPYRQLADSLQLPEDMVLARLGSMLEQGVIRRIGAVPNHYAIGYRANGMAVFDVADELVDELGQQLGQLDCVSHCYRRPRHLPHWPYNLFAMVHSSSRRAVREQQGQLLQLLGPACRRHAVLFSTRILKKSGLRV</sequence>
<keyword evidence="9" id="KW-1185">Reference proteome</keyword>
<dbReference type="AlphaFoldDB" id="A0A838XX28"/>
<dbReference type="EMBL" id="JACERN010000003">
    <property type="protein sequence ID" value="MBA4706956.1"/>
    <property type="molecule type" value="Genomic_DNA"/>
</dbReference>
<dbReference type="Proteomes" id="UP000545606">
    <property type="component" value="Unassembled WGS sequence"/>
</dbReference>
<accession>A0A838XX28</accession>
<evidence type="ECO:0000256" key="2">
    <source>
        <dbReference type="ARBA" id="ARBA00023444"/>
    </source>
</evidence>